<feature type="region of interest" description="Disordered" evidence="1">
    <location>
        <begin position="1"/>
        <end position="24"/>
    </location>
</feature>
<evidence type="ECO:0000313" key="2">
    <source>
        <dbReference type="EMBL" id="EWY35857.1"/>
    </source>
</evidence>
<comment type="caution">
    <text evidence="2">The sequence shown here is derived from an EMBL/GenBank/DDBJ whole genome shotgun (WGS) entry which is preliminary data.</text>
</comment>
<keyword evidence="3" id="KW-1185">Reference proteome</keyword>
<evidence type="ECO:0000256" key="1">
    <source>
        <dbReference type="SAM" id="MobiDB-lite"/>
    </source>
</evidence>
<organism evidence="2 3">
    <name type="scientific">Skermanella stibiiresistens SB22</name>
    <dbReference type="NCBI Taxonomy" id="1385369"/>
    <lineage>
        <taxon>Bacteria</taxon>
        <taxon>Pseudomonadati</taxon>
        <taxon>Pseudomonadota</taxon>
        <taxon>Alphaproteobacteria</taxon>
        <taxon>Rhodospirillales</taxon>
        <taxon>Azospirillaceae</taxon>
        <taxon>Skermanella</taxon>
    </lineage>
</organism>
<dbReference type="Proteomes" id="UP000019486">
    <property type="component" value="Unassembled WGS sequence"/>
</dbReference>
<evidence type="ECO:0000313" key="3">
    <source>
        <dbReference type="Proteomes" id="UP000019486"/>
    </source>
</evidence>
<feature type="compositionally biased region" description="Basic and acidic residues" evidence="1">
    <location>
        <begin position="1"/>
        <end position="10"/>
    </location>
</feature>
<dbReference type="EMBL" id="AVFL01000064">
    <property type="protein sequence ID" value="EWY35857.1"/>
    <property type="molecule type" value="Genomic_DNA"/>
</dbReference>
<protein>
    <submittedName>
        <fullName evidence="2">Uncharacterized protein</fullName>
    </submittedName>
</protein>
<accession>W9GTU9</accession>
<gene>
    <name evidence="2" type="ORF">N825_32650</name>
</gene>
<sequence>MWPGSRRDAVPHAVGANARHGLPRSNADKRDAVMILLKDPEWLGGEIALRTFFHSDRTKRRLTAWSGRAFIGHCHVNLYRTCEDVEGP</sequence>
<reference evidence="2 3" key="1">
    <citation type="submission" date="2013-08" db="EMBL/GenBank/DDBJ databases">
        <title>The genome sequence of Skermanella stibiiresistens.</title>
        <authorList>
            <person name="Zhu W."/>
            <person name="Wang G."/>
        </authorList>
    </citation>
    <scope>NUCLEOTIDE SEQUENCE [LARGE SCALE GENOMIC DNA]</scope>
    <source>
        <strain evidence="2 3">SB22</strain>
    </source>
</reference>
<proteinExistence type="predicted"/>
<dbReference type="AlphaFoldDB" id="W9GTU9"/>
<name>W9GTU9_9PROT</name>